<dbReference type="SUPFAM" id="SSF46934">
    <property type="entry name" value="UBA-like"/>
    <property type="match status" value="1"/>
</dbReference>
<dbReference type="EMBL" id="JNBR01000013">
    <property type="protein sequence ID" value="OQS01181.1"/>
    <property type="molecule type" value="Genomic_DNA"/>
</dbReference>
<dbReference type="AlphaFoldDB" id="A0A1V9ZT88"/>
<dbReference type="Pfam" id="PF13532">
    <property type="entry name" value="2OG-FeII_Oxy_2"/>
    <property type="match status" value="1"/>
</dbReference>
<dbReference type="PROSITE" id="PS51471">
    <property type="entry name" value="FE2OG_OXY"/>
    <property type="match status" value="1"/>
</dbReference>
<evidence type="ECO:0000256" key="2">
    <source>
        <dbReference type="ARBA" id="ARBA00022771"/>
    </source>
</evidence>
<sequence>MAQDRFGADVAQLLEMFPEVDPDVVGEILVKCQGSVEDAVNRLLQRSAGPAATTTKKRKRATDIRTLFGAPAPDIRMKDDNATSLSAKPAALVPWDPTKEAMRPITLTPETLAASGLPLALYPNFLPPNEANDLLKEMLDDAGRWETIKWVIFEREVMSPHVSRLFKLDGVVQHSTLYTQEDNIHTFTASLLTVKGKVDAAVEAALQRRPRHPLEATTPWAANVALANCYRTHQQSVGAHSDALTDLGPRPTIASLTLGAERIFRIKRLATDAAPAQTYNLALPHNALLIMFPPFQEFYRHEVPPVRAQQVKWHPMAKDARINLTLRMLRPEYTTNSPHCLCGKPAVLRTVNKATKATVGEYFYICAGSVPKACTYFLWLKDRDGMSA</sequence>
<feature type="domain" description="GRF-type" evidence="7">
    <location>
        <begin position="340"/>
        <end position="383"/>
    </location>
</feature>
<dbReference type="InterPro" id="IPR003892">
    <property type="entry name" value="CUE"/>
</dbReference>
<accession>A0A1V9ZT88</accession>
<evidence type="ECO:0008006" key="10">
    <source>
        <dbReference type="Google" id="ProtNLM"/>
    </source>
</evidence>
<evidence type="ECO:0000259" key="7">
    <source>
        <dbReference type="PROSITE" id="PS51999"/>
    </source>
</evidence>
<protein>
    <recommendedName>
        <fullName evidence="10">Fe2OG dioxygenase domain-containing protein</fullName>
    </recommendedName>
</protein>
<evidence type="ECO:0000256" key="3">
    <source>
        <dbReference type="ARBA" id="ARBA00022833"/>
    </source>
</evidence>
<keyword evidence="2 4" id="KW-0863">Zinc-finger</keyword>
<dbReference type="InterPro" id="IPR010666">
    <property type="entry name" value="Znf_GRF"/>
</dbReference>
<keyword evidence="9" id="KW-1185">Reference proteome</keyword>
<dbReference type="GO" id="GO:0008270">
    <property type="term" value="F:zinc ion binding"/>
    <property type="evidence" value="ECO:0007669"/>
    <property type="project" value="UniProtKB-KW"/>
</dbReference>
<dbReference type="GO" id="GO:0043130">
    <property type="term" value="F:ubiquitin binding"/>
    <property type="evidence" value="ECO:0007669"/>
    <property type="project" value="InterPro"/>
</dbReference>
<dbReference type="GO" id="GO:0051213">
    <property type="term" value="F:dioxygenase activity"/>
    <property type="evidence" value="ECO:0007669"/>
    <property type="project" value="InterPro"/>
</dbReference>
<keyword evidence="3" id="KW-0862">Zinc</keyword>
<dbReference type="PANTHER" id="PTHR31212">
    <property type="entry name" value="ALPHA-KETOGLUTARATE-DEPENDENT DIOXYGENASE ALKB HOMOLOG 3"/>
    <property type="match status" value="1"/>
</dbReference>
<dbReference type="InterPro" id="IPR037151">
    <property type="entry name" value="AlkB-like_sf"/>
</dbReference>
<organism evidence="8 9">
    <name type="scientific">Achlya hypogyna</name>
    <name type="common">Oomycete</name>
    <name type="synonym">Protoachlya hypogyna</name>
    <dbReference type="NCBI Taxonomy" id="1202772"/>
    <lineage>
        <taxon>Eukaryota</taxon>
        <taxon>Sar</taxon>
        <taxon>Stramenopiles</taxon>
        <taxon>Oomycota</taxon>
        <taxon>Saprolegniomycetes</taxon>
        <taxon>Saprolegniales</taxon>
        <taxon>Achlyaceae</taxon>
        <taxon>Achlya</taxon>
    </lineage>
</organism>
<dbReference type="CDD" id="cd14279">
    <property type="entry name" value="CUE"/>
    <property type="match status" value="1"/>
</dbReference>
<evidence type="ECO:0000313" key="9">
    <source>
        <dbReference type="Proteomes" id="UP000243579"/>
    </source>
</evidence>
<evidence type="ECO:0000259" key="6">
    <source>
        <dbReference type="PROSITE" id="PS51471"/>
    </source>
</evidence>
<dbReference type="InterPro" id="IPR027450">
    <property type="entry name" value="AlkB-like"/>
</dbReference>
<name>A0A1V9ZT88_ACHHY</name>
<dbReference type="Pfam" id="PF02845">
    <property type="entry name" value="CUE"/>
    <property type="match status" value="1"/>
</dbReference>
<evidence type="ECO:0000256" key="1">
    <source>
        <dbReference type="ARBA" id="ARBA00022723"/>
    </source>
</evidence>
<dbReference type="InterPro" id="IPR009060">
    <property type="entry name" value="UBA-like_sf"/>
</dbReference>
<keyword evidence="1" id="KW-0479">Metal-binding</keyword>
<feature type="domain" description="Fe2OG dioxygenase" evidence="6">
    <location>
        <begin position="221"/>
        <end position="330"/>
    </location>
</feature>
<dbReference type="OrthoDB" id="545910at2759"/>
<feature type="domain" description="CUE" evidence="5">
    <location>
        <begin position="5"/>
        <end position="48"/>
    </location>
</feature>
<dbReference type="PANTHER" id="PTHR31212:SF4">
    <property type="entry name" value="ALPHA-KETOGLUTARATE-DEPENDENT DIOXYGENASE ALKB HOMOLOG 3"/>
    <property type="match status" value="1"/>
</dbReference>
<dbReference type="Pfam" id="PF06839">
    <property type="entry name" value="Zn_ribbon_GRF"/>
    <property type="match status" value="1"/>
</dbReference>
<dbReference type="PROSITE" id="PS51140">
    <property type="entry name" value="CUE"/>
    <property type="match status" value="1"/>
</dbReference>
<gene>
    <name evidence="8" type="ORF">ACHHYP_01748</name>
</gene>
<comment type="caution">
    <text evidence="8">The sequence shown here is derived from an EMBL/GenBank/DDBJ whole genome shotgun (WGS) entry which is preliminary data.</text>
</comment>
<evidence type="ECO:0000256" key="4">
    <source>
        <dbReference type="PROSITE-ProRule" id="PRU01343"/>
    </source>
</evidence>
<reference evidence="8 9" key="1">
    <citation type="journal article" date="2014" name="Genome Biol. Evol.">
        <title>The secreted proteins of Achlya hypogyna and Thraustotheca clavata identify the ancestral oomycete secretome and reveal gene acquisitions by horizontal gene transfer.</title>
        <authorList>
            <person name="Misner I."/>
            <person name="Blouin N."/>
            <person name="Leonard G."/>
            <person name="Richards T.A."/>
            <person name="Lane C.E."/>
        </authorList>
    </citation>
    <scope>NUCLEOTIDE SEQUENCE [LARGE SCALE GENOMIC DNA]</scope>
    <source>
        <strain evidence="8 9">ATCC 48635</strain>
    </source>
</reference>
<evidence type="ECO:0000259" key="5">
    <source>
        <dbReference type="PROSITE" id="PS51140"/>
    </source>
</evidence>
<dbReference type="InterPro" id="IPR032854">
    <property type="entry name" value="ALKBH3"/>
</dbReference>
<proteinExistence type="predicted"/>
<dbReference type="Proteomes" id="UP000243579">
    <property type="component" value="Unassembled WGS sequence"/>
</dbReference>
<dbReference type="STRING" id="1202772.A0A1V9ZT88"/>
<dbReference type="GO" id="GO:0006307">
    <property type="term" value="P:DNA alkylation repair"/>
    <property type="evidence" value="ECO:0007669"/>
    <property type="project" value="InterPro"/>
</dbReference>
<dbReference type="Gene3D" id="2.60.120.590">
    <property type="entry name" value="Alpha-ketoglutarate-dependent dioxygenase AlkB-like"/>
    <property type="match status" value="1"/>
</dbReference>
<dbReference type="SUPFAM" id="SSF51197">
    <property type="entry name" value="Clavaminate synthase-like"/>
    <property type="match status" value="1"/>
</dbReference>
<evidence type="ECO:0000313" key="8">
    <source>
        <dbReference type="EMBL" id="OQS01181.1"/>
    </source>
</evidence>
<dbReference type="Gene3D" id="1.10.8.10">
    <property type="entry name" value="DNA helicase RuvA subunit, C-terminal domain"/>
    <property type="match status" value="1"/>
</dbReference>
<dbReference type="SMART" id="SM00546">
    <property type="entry name" value="CUE"/>
    <property type="match status" value="1"/>
</dbReference>
<dbReference type="PROSITE" id="PS51999">
    <property type="entry name" value="ZF_GRF"/>
    <property type="match status" value="1"/>
</dbReference>
<dbReference type="InterPro" id="IPR005123">
    <property type="entry name" value="Oxoglu/Fe-dep_dioxygenase_dom"/>
</dbReference>